<evidence type="ECO:0000256" key="1">
    <source>
        <dbReference type="ARBA" id="ARBA00023015"/>
    </source>
</evidence>
<dbReference type="Gene3D" id="1.10.10.10">
    <property type="entry name" value="Winged helix-like DNA-binding domain superfamily/Winged helix DNA-binding domain"/>
    <property type="match status" value="1"/>
</dbReference>
<dbReference type="Pfam" id="PF01047">
    <property type="entry name" value="MarR"/>
    <property type="match status" value="1"/>
</dbReference>
<gene>
    <name evidence="5" type="ORF">E4K67_14880</name>
</gene>
<evidence type="ECO:0000259" key="4">
    <source>
        <dbReference type="PROSITE" id="PS50995"/>
    </source>
</evidence>
<organism evidence="5 6">
    <name type="scientific">Desulfosporosinus fructosivorans</name>
    <dbReference type="NCBI Taxonomy" id="2018669"/>
    <lineage>
        <taxon>Bacteria</taxon>
        <taxon>Bacillati</taxon>
        <taxon>Bacillota</taxon>
        <taxon>Clostridia</taxon>
        <taxon>Eubacteriales</taxon>
        <taxon>Desulfitobacteriaceae</taxon>
        <taxon>Desulfosporosinus</taxon>
    </lineage>
</organism>
<keyword evidence="2" id="KW-0238">DNA-binding</keyword>
<dbReference type="EMBL" id="SPQQ01000005">
    <property type="protein sequence ID" value="TGE37428.1"/>
    <property type="molecule type" value="Genomic_DNA"/>
</dbReference>
<accession>A0A4Z0R3R1</accession>
<evidence type="ECO:0000313" key="5">
    <source>
        <dbReference type="EMBL" id="TGE37428.1"/>
    </source>
</evidence>
<protein>
    <submittedName>
        <fullName evidence="5">MarR family transcriptional regulator</fullName>
    </submittedName>
</protein>
<dbReference type="InterPro" id="IPR036390">
    <property type="entry name" value="WH_DNA-bd_sf"/>
</dbReference>
<dbReference type="Proteomes" id="UP000298460">
    <property type="component" value="Unassembled WGS sequence"/>
</dbReference>
<keyword evidence="3" id="KW-0804">Transcription</keyword>
<dbReference type="InterPro" id="IPR036388">
    <property type="entry name" value="WH-like_DNA-bd_sf"/>
</dbReference>
<dbReference type="SMART" id="SM00347">
    <property type="entry name" value="HTH_MARR"/>
    <property type="match status" value="1"/>
</dbReference>
<dbReference type="PROSITE" id="PS01117">
    <property type="entry name" value="HTH_MARR_1"/>
    <property type="match status" value="1"/>
</dbReference>
<dbReference type="InterPro" id="IPR000835">
    <property type="entry name" value="HTH_MarR-typ"/>
</dbReference>
<dbReference type="InterPro" id="IPR052067">
    <property type="entry name" value="Metal_resp_HTH_trans_reg"/>
</dbReference>
<keyword evidence="6" id="KW-1185">Reference proteome</keyword>
<evidence type="ECO:0000256" key="3">
    <source>
        <dbReference type="ARBA" id="ARBA00023163"/>
    </source>
</evidence>
<evidence type="ECO:0000256" key="2">
    <source>
        <dbReference type="ARBA" id="ARBA00023125"/>
    </source>
</evidence>
<dbReference type="InterPro" id="IPR023187">
    <property type="entry name" value="Tscrpt_reg_MarR-type_CS"/>
</dbReference>
<reference evidence="5 6" key="1">
    <citation type="submission" date="2019-03" db="EMBL/GenBank/DDBJ databases">
        <title>Draft Genome Sequence of Desulfosporosinus fructosivorans Strain 63.6F, Isolated from Marine Sediment in the Baltic Sea.</title>
        <authorList>
            <person name="Hausmann B."/>
            <person name="Vandieken V."/>
            <person name="Pjevac P."/>
            <person name="Schreck K."/>
            <person name="Herbold C.W."/>
            <person name="Loy A."/>
        </authorList>
    </citation>
    <scope>NUCLEOTIDE SEQUENCE [LARGE SCALE GENOMIC DNA]</scope>
    <source>
        <strain evidence="5 6">63.6F</strain>
    </source>
</reference>
<evidence type="ECO:0000313" key="6">
    <source>
        <dbReference type="Proteomes" id="UP000298460"/>
    </source>
</evidence>
<sequence>MLLNQMAALFDYLNDYLQTHEKALNDLLIEYGYENIYAKNLMLSEFHVIDCIGKNRLPNATFISKELILTKGAISKITAKLILKELIKPNQLENNKKEIYYTLTSQGKEAYEVHEKIHDLGNKKVVEIFNKYNKEELNTISRFLDDLLNEL</sequence>
<dbReference type="PROSITE" id="PS50995">
    <property type="entry name" value="HTH_MARR_2"/>
    <property type="match status" value="1"/>
</dbReference>
<dbReference type="PANTHER" id="PTHR35790:SF4">
    <property type="entry name" value="HTH-TYPE TRANSCRIPTIONAL REGULATOR PCHR"/>
    <property type="match status" value="1"/>
</dbReference>
<comment type="caution">
    <text evidence="5">The sequence shown here is derived from an EMBL/GenBank/DDBJ whole genome shotgun (WGS) entry which is preliminary data.</text>
</comment>
<dbReference type="GO" id="GO:0003677">
    <property type="term" value="F:DNA binding"/>
    <property type="evidence" value="ECO:0007669"/>
    <property type="project" value="UniProtKB-KW"/>
</dbReference>
<dbReference type="PANTHER" id="PTHR35790">
    <property type="entry name" value="HTH-TYPE TRANSCRIPTIONAL REGULATOR PCHR"/>
    <property type="match status" value="1"/>
</dbReference>
<dbReference type="GO" id="GO:0003700">
    <property type="term" value="F:DNA-binding transcription factor activity"/>
    <property type="evidence" value="ECO:0007669"/>
    <property type="project" value="InterPro"/>
</dbReference>
<proteinExistence type="predicted"/>
<dbReference type="AlphaFoldDB" id="A0A4Z0R3R1"/>
<dbReference type="SUPFAM" id="SSF46785">
    <property type="entry name" value="Winged helix' DNA-binding domain"/>
    <property type="match status" value="1"/>
</dbReference>
<feature type="domain" description="HTH marR-type" evidence="4">
    <location>
        <begin position="1"/>
        <end position="149"/>
    </location>
</feature>
<keyword evidence="1" id="KW-0805">Transcription regulation</keyword>
<name>A0A4Z0R3R1_9FIRM</name>
<dbReference type="OrthoDB" id="5461037at2"/>